<protein>
    <submittedName>
        <fullName evidence="1">Uncharacterized protein</fullName>
    </submittedName>
</protein>
<dbReference type="EMBL" id="HBFM01003947">
    <property type="protein sequence ID" value="CAD8765887.1"/>
    <property type="molecule type" value="Transcribed_RNA"/>
</dbReference>
<gene>
    <name evidence="1" type="ORF">PPAR00522_LOCUS2276</name>
</gene>
<dbReference type="AlphaFoldDB" id="A0A7S0ULA3"/>
<name>A0A7S0ULA3_9CHLO</name>
<evidence type="ECO:0000313" key="1">
    <source>
        <dbReference type="EMBL" id="CAD8765887.1"/>
    </source>
</evidence>
<accession>A0A7S0ULA3</accession>
<sequence>MSLCKMAKGLRNCEAFAKNTIVAEPSRLCLVRNKFTSVTAPENLNDEQKKAAAELVRHLQGSGSKLHKIANLTSAANSYRDISVSMYGLQTRQLGCTKPIVYSFSPSEQLSANRKPFDGKLRLPDVSQMSDKVTVSGELAPTNLNLDQKHMDKISCWTQTMPSHVEMSYQNLSSINLFPPVNAAYPTFVDFEHAARLLTKYTSRKRVTYSRKMIKDRDKFQINTWQPHPGEA</sequence>
<reference evidence="1" key="1">
    <citation type="submission" date="2021-01" db="EMBL/GenBank/DDBJ databases">
        <authorList>
            <person name="Corre E."/>
            <person name="Pelletier E."/>
            <person name="Niang G."/>
            <person name="Scheremetjew M."/>
            <person name="Finn R."/>
            <person name="Kale V."/>
            <person name="Holt S."/>
            <person name="Cochrane G."/>
            <person name="Meng A."/>
            <person name="Brown T."/>
            <person name="Cohen L."/>
        </authorList>
    </citation>
    <scope>NUCLEOTIDE SEQUENCE</scope>
    <source>
        <strain evidence="1">SAG 63-3</strain>
    </source>
</reference>
<organism evidence="1">
    <name type="scientific">Polytomella parva</name>
    <dbReference type="NCBI Taxonomy" id="51329"/>
    <lineage>
        <taxon>Eukaryota</taxon>
        <taxon>Viridiplantae</taxon>
        <taxon>Chlorophyta</taxon>
        <taxon>core chlorophytes</taxon>
        <taxon>Chlorophyceae</taxon>
        <taxon>CS clade</taxon>
        <taxon>Chlamydomonadales</taxon>
        <taxon>Chlamydomonadaceae</taxon>
        <taxon>Polytomella</taxon>
    </lineage>
</organism>
<proteinExistence type="predicted"/>